<dbReference type="GeneID" id="25406681"/>
<name>A0A3G1A619_9CREN</name>
<dbReference type="Proteomes" id="UP000266720">
    <property type="component" value="Chromosome"/>
</dbReference>
<evidence type="ECO:0000313" key="2">
    <source>
        <dbReference type="Proteomes" id="UP000266720"/>
    </source>
</evidence>
<evidence type="ECO:0000313" key="1">
    <source>
        <dbReference type="EMBL" id="AJB42316.1"/>
    </source>
</evidence>
<proteinExistence type="predicted"/>
<dbReference type="AlphaFoldDB" id="A0A3G1A619"/>
<dbReference type="STRING" id="697581.TCARB_1270"/>
<protein>
    <submittedName>
        <fullName evidence="1">Uncharacterized protein</fullName>
    </submittedName>
</protein>
<dbReference type="Pfam" id="PF09821">
    <property type="entry name" value="AAA_assoc_C"/>
    <property type="match status" value="1"/>
</dbReference>
<reference evidence="2" key="1">
    <citation type="book" date="2010" name="EXTREMOPHILES" publisher="0:0-0">
        <title>Complete genome sequences of ten hyperthermophilic archaea reveal their metabolic capabilities and possible ecological roles.</title>
        <editorList>
            <person name="?"/>
        </editorList>
        <authorList>
            <person name="Ravin N.V."/>
            <person name="Mardanov A.V."/>
            <person name="Bonch-Osmolovskaya E.A."/>
            <person name="Skryabin K.G."/>
        </authorList>
    </citation>
    <scope>NUCLEOTIDE SEQUENCE [LARGE SCALE GENOMIC DNA]</scope>
    <source>
        <strain evidence="2">1505</strain>
    </source>
</reference>
<sequence>MSSESKKKVVLPRDVSPDHVLGLVEVLNSAGGQIDSMYVGDAVYENIKILPKAIDVAEALGLVESHSGNLRLTDLGRKVARSDPKSLKRLLKGAIANVEPLGEILGLLKQRKKISVDEFREIIEKYYPGGVEEASKNILIWGAFLHLFQMDEDDEEIHLI</sequence>
<organism evidence="1 2">
    <name type="scientific">Thermofilum adornatum 1505</name>
    <dbReference type="NCBI Taxonomy" id="697581"/>
    <lineage>
        <taxon>Archaea</taxon>
        <taxon>Thermoproteota</taxon>
        <taxon>Thermoprotei</taxon>
        <taxon>Thermofilales</taxon>
        <taxon>Thermofilaceae</taxon>
        <taxon>Thermofilum</taxon>
    </lineage>
</organism>
<accession>A0A3G1A619</accession>
<dbReference type="InterPro" id="IPR018632">
    <property type="entry name" value="AAA-associated_dom_C"/>
</dbReference>
<dbReference type="KEGG" id="tcb:TCARB_1270"/>
<dbReference type="GeneID" id="16572831"/>
<gene>
    <name evidence="1" type="ORF">TCARB_1270</name>
</gene>
<dbReference type="EMBL" id="CP007493">
    <property type="protein sequence ID" value="AJB42316.1"/>
    <property type="molecule type" value="Genomic_DNA"/>
</dbReference>
<dbReference type="RefSeq" id="WP_020961879.1">
    <property type="nucleotide sequence ID" value="NZ_CP007493.1"/>
</dbReference>